<dbReference type="EMBL" id="AACCXK010000005">
    <property type="protein sequence ID" value="EAK0452856.1"/>
    <property type="molecule type" value="Genomic_DNA"/>
</dbReference>
<comment type="caution">
    <text evidence="2">The sequence shown here is derived from an EMBL/GenBank/DDBJ whole genome shotgun (WGS) entry which is preliminary data.</text>
</comment>
<protein>
    <submittedName>
        <fullName evidence="2">Uncharacterized protein</fullName>
    </submittedName>
</protein>
<evidence type="ECO:0000313" key="2">
    <source>
        <dbReference type="EMBL" id="EAK0452856.1"/>
    </source>
</evidence>
<evidence type="ECO:0000313" key="1">
    <source>
        <dbReference type="EMBL" id="EAI5407453.1"/>
    </source>
</evidence>
<dbReference type="Proteomes" id="UP000557842">
    <property type="component" value="Unassembled WGS sequence"/>
</dbReference>
<accession>A0A5L8W2A3</accession>
<sequence length="64" mass="7594">MIKYILRISKRREYEKNHFWFGDRSFGNDFDGGLEAYLSENYAKAQDKTISNSKSYSRVYDIGN</sequence>
<name>A0A5L8W2A3_CAMFE</name>
<evidence type="ECO:0000313" key="4">
    <source>
        <dbReference type="Proteomes" id="UP000557842"/>
    </source>
</evidence>
<organism evidence="2">
    <name type="scientific">Campylobacter fetus</name>
    <dbReference type="NCBI Taxonomy" id="196"/>
    <lineage>
        <taxon>Bacteria</taxon>
        <taxon>Pseudomonadati</taxon>
        <taxon>Campylobacterota</taxon>
        <taxon>Epsilonproteobacteria</taxon>
        <taxon>Campylobacterales</taxon>
        <taxon>Campylobacteraceae</taxon>
        <taxon>Campylobacter</taxon>
    </lineage>
</organism>
<proteinExistence type="predicted"/>
<gene>
    <name evidence="2" type="ORF">AAH17_04195</name>
    <name evidence="3" type="ORF">AAH24_03655</name>
    <name evidence="1" type="ORF">BVH53_01850</name>
</gene>
<dbReference type="AlphaFoldDB" id="A0A5L8W2A3"/>
<dbReference type="EMBL" id="AABQDW010000002">
    <property type="protein sequence ID" value="EAI5407453.1"/>
    <property type="molecule type" value="Genomic_DNA"/>
</dbReference>
<dbReference type="RefSeq" id="WP_038452806.1">
    <property type="nucleotide sequence ID" value="NZ_AABUZP020000024.1"/>
</dbReference>
<evidence type="ECO:0000313" key="3">
    <source>
        <dbReference type="EMBL" id="EAK0468466.1"/>
    </source>
</evidence>
<reference evidence="2 4" key="1">
    <citation type="submission" date="2018-05" db="EMBL/GenBank/DDBJ databases">
        <authorList>
            <consortium name="PulseNet: The National Subtyping Network for Foodborne Disease Surveillance"/>
            <person name="Tarr C.L."/>
            <person name="Trees E."/>
            <person name="Katz L.S."/>
            <person name="Carleton-Romer H.A."/>
            <person name="Stroika S."/>
            <person name="Kucerova Z."/>
            <person name="Roache K.F."/>
            <person name="Sabol A.L."/>
            <person name="Besser J."/>
            <person name="Gerner-Smidt P."/>
        </authorList>
    </citation>
    <scope>NUCLEOTIDE SEQUENCE</scope>
    <source>
        <strain evidence="2">2014D-0197</strain>
        <strain evidence="1 4">2016D-0221</strain>
        <strain evidence="3">D4313</strain>
    </source>
</reference>
<dbReference type="EMBL" id="AACCXM010000002">
    <property type="protein sequence ID" value="EAK0468466.1"/>
    <property type="molecule type" value="Genomic_DNA"/>
</dbReference>